<gene>
    <name evidence="1" type="ORF">HUJ06_003013</name>
</gene>
<evidence type="ECO:0000313" key="2">
    <source>
        <dbReference type="Proteomes" id="UP000607653"/>
    </source>
</evidence>
<dbReference type="EMBL" id="DUZY01000007">
    <property type="protein sequence ID" value="DAD44782.1"/>
    <property type="molecule type" value="Genomic_DNA"/>
</dbReference>
<organism evidence="1 2">
    <name type="scientific">Nelumbo nucifera</name>
    <name type="common">Sacred lotus</name>
    <dbReference type="NCBI Taxonomy" id="4432"/>
    <lineage>
        <taxon>Eukaryota</taxon>
        <taxon>Viridiplantae</taxon>
        <taxon>Streptophyta</taxon>
        <taxon>Embryophyta</taxon>
        <taxon>Tracheophyta</taxon>
        <taxon>Spermatophyta</taxon>
        <taxon>Magnoliopsida</taxon>
        <taxon>Proteales</taxon>
        <taxon>Nelumbonaceae</taxon>
        <taxon>Nelumbo</taxon>
    </lineage>
</organism>
<comment type="caution">
    <text evidence="1">The sequence shown here is derived from an EMBL/GenBank/DDBJ whole genome shotgun (WGS) entry which is preliminary data.</text>
</comment>
<sequence length="81" mass="8445">MVGSKSSPLFPATCLTGAIYINSTGGSIQRSNTVLEAYTMTEALHLMDTNSLPEDGAHKPGSVGKLVGQEMAILDGYKSIA</sequence>
<keyword evidence="2" id="KW-1185">Reference proteome</keyword>
<accession>A0A822ZI17</accession>
<name>A0A822ZI17_NELNU</name>
<dbReference type="Proteomes" id="UP000607653">
    <property type="component" value="Unassembled WGS sequence"/>
</dbReference>
<proteinExistence type="predicted"/>
<dbReference type="AlphaFoldDB" id="A0A822ZI17"/>
<reference evidence="1 2" key="1">
    <citation type="journal article" date="2020" name="Mol. Biol. Evol.">
        <title>Distinct Expression and Methylation Patterns for Genes with Different Fates following a Single Whole-Genome Duplication in Flowering Plants.</title>
        <authorList>
            <person name="Shi T."/>
            <person name="Rahmani R.S."/>
            <person name="Gugger P.F."/>
            <person name="Wang M."/>
            <person name="Li H."/>
            <person name="Zhang Y."/>
            <person name="Li Z."/>
            <person name="Wang Q."/>
            <person name="Van de Peer Y."/>
            <person name="Marchal K."/>
            <person name="Chen J."/>
        </authorList>
    </citation>
    <scope>NUCLEOTIDE SEQUENCE [LARGE SCALE GENOMIC DNA]</scope>
    <source>
        <tissue evidence="1">Leaf</tissue>
    </source>
</reference>
<protein>
    <submittedName>
        <fullName evidence="1">Uncharacterized protein</fullName>
    </submittedName>
</protein>
<evidence type="ECO:0000313" key="1">
    <source>
        <dbReference type="EMBL" id="DAD44782.1"/>
    </source>
</evidence>